<reference evidence="2 3" key="1">
    <citation type="submission" date="2022-05" db="EMBL/GenBank/DDBJ databases">
        <authorList>
            <consortium name="Genoscope - CEA"/>
            <person name="William W."/>
        </authorList>
    </citation>
    <scope>NUCLEOTIDE SEQUENCE [LARGE SCALE GENOMIC DNA]</scope>
</reference>
<accession>A0AAU9XV78</accession>
<organism evidence="2 3">
    <name type="scientific">Pocillopora meandrina</name>
    <dbReference type="NCBI Taxonomy" id="46732"/>
    <lineage>
        <taxon>Eukaryota</taxon>
        <taxon>Metazoa</taxon>
        <taxon>Cnidaria</taxon>
        <taxon>Anthozoa</taxon>
        <taxon>Hexacorallia</taxon>
        <taxon>Scleractinia</taxon>
        <taxon>Astrocoeniina</taxon>
        <taxon>Pocilloporidae</taxon>
        <taxon>Pocillopora</taxon>
    </lineage>
</organism>
<name>A0AAU9XV78_9CNID</name>
<evidence type="ECO:0000313" key="3">
    <source>
        <dbReference type="Proteomes" id="UP001159428"/>
    </source>
</evidence>
<comment type="caution">
    <text evidence="2">The sequence shown here is derived from an EMBL/GenBank/DDBJ whole genome shotgun (WGS) entry which is preliminary data.</text>
</comment>
<dbReference type="AlphaFoldDB" id="A0AAU9XV78"/>
<feature type="region of interest" description="Disordered" evidence="1">
    <location>
        <begin position="51"/>
        <end position="75"/>
    </location>
</feature>
<dbReference type="Proteomes" id="UP001159428">
    <property type="component" value="Unassembled WGS sequence"/>
</dbReference>
<keyword evidence="3" id="KW-1185">Reference proteome</keyword>
<proteinExistence type="predicted"/>
<gene>
    <name evidence="2" type="ORF">PMEA_00030679</name>
</gene>
<evidence type="ECO:0000256" key="1">
    <source>
        <dbReference type="SAM" id="MobiDB-lite"/>
    </source>
</evidence>
<evidence type="ECO:0000313" key="2">
    <source>
        <dbReference type="EMBL" id="CAH3158898.1"/>
    </source>
</evidence>
<protein>
    <submittedName>
        <fullName evidence="2">Uncharacterized protein</fullName>
    </submittedName>
</protein>
<dbReference type="EMBL" id="CALNXJ010000069">
    <property type="protein sequence ID" value="CAH3158898.1"/>
    <property type="molecule type" value="Genomic_DNA"/>
</dbReference>
<sequence>MAANSRKKGAKDSKHSLQEALDECHDLLQKMKKPKRKSHFNFFRDPLTGRRKSHYPYKPRFQDEHVPCTSSNDDIDQSLLGEVDDVGHEMPSTSSVEEDDLETAIARCEEVLATFPSTSRNWETRMTSLTSSWDSARKQL</sequence>
<feature type="non-terminal residue" evidence="2">
    <location>
        <position position="140"/>
    </location>
</feature>